<protein>
    <submittedName>
        <fullName evidence="1">Uncharacterized protein</fullName>
    </submittedName>
</protein>
<dbReference type="AlphaFoldDB" id="A0A6C0NUG1"/>
<gene>
    <name evidence="1" type="ORF">GZH47_02120</name>
</gene>
<keyword evidence="2" id="KW-1185">Reference proteome</keyword>
<proteinExistence type="predicted"/>
<dbReference type="Proteomes" id="UP000479114">
    <property type="component" value="Chromosome"/>
</dbReference>
<evidence type="ECO:0000313" key="1">
    <source>
        <dbReference type="EMBL" id="QHW29751.1"/>
    </source>
</evidence>
<dbReference type="KEGG" id="prz:GZH47_02120"/>
<accession>A0A6C0NUG1</accession>
<sequence length="60" mass="7026">MSQDDTALQINEIFEILKARNIFPDVVAFYQKNDRITDYLLDNKYMLVHGRRGILSTSSF</sequence>
<dbReference type="RefSeq" id="WP_162638320.1">
    <property type="nucleotide sequence ID" value="NZ_CP048286.1"/>
</dbReference>
<organism evidence="1 2">
    <name type="scientific">Paenibacillus rhizovicinus</name>
    <dbReference type="NCBI Taxonomy" id="2704463"/>
    <lineage>
        <taxon>Bacteria</taxon>
        <taxon>Bacillati</taxon>
        <taxon>Bacillota</taxon>
        <taxon>Bacilli</taxon>
        <taxon>Bacillales</taxon>
        <taxon>Paenibacillaceae</taxon>
        <taxon>Paenibacillus</taxon>
    </lineage>
</organism>
<evidence type="ECO:0000313" key="2">
    <source>
        <dbReference type="Proteomes" id="UP000479114"/>
    </source>
</evidence>
<reference evidence="1 2" key="1">
    <citation type="submission" date="2020-02" db="EMBL/GenBank/DDBJ databases">
        <title>Paenibacillus sp. nov., isolated from rhizosphere soil of tomato.</title>
        <authorList>
            <person name="Weon H.-Y."/>
            <person name="Lee S.A."/>
        </authorList>
    </citation>
    <scope>NUCLEOTIDE SEQUENCE [LARGE SCALE GENOMIC DNA]</scope>
    <source>
        <strain evidence="1 2">14171R-81</strain>
    </source>
</reference>
<dbReference type="EMBL" id="CP048286">
    <property type="protein sequence ID" value="QHW29751.1"/>
    <property type="molecule type" value="Genomic_DNA"/>
</dbReference>
<name>A0A6C0NUG1_9BACL</name>